<dbReference type="CDD" id="cd18922">
    <property type="entry name" value="bHLHzip_SREBP2"/>
    <property type="match status" value="1"/>
</dbReference>
<sequence>MSTEMLQFVSNQVGDFQDMFEDQMTTAASLQSGVSGSAQRLAIQTPPTPQTPSSTAFQTSTTGLAPSQTLSPQSIPLTPPLTPAQTPSPNTPPLVQQQLNRSPPLLQPRPPVVQPIQPQLQQTPQAAIQMHTQGVALQTQHFPVHTLVQTHTQTPLPIQTQAPQTVMIASNGAQSRFIQNPVICHQSPAPGFQVLQPQVQSIMTSQQLQPVTIQHQRVLTSTGQTIQTLSTAPTAVHTMQQQMQQVPVLVQQPQILKTDSLVLTTLKPDGTQLLSTMQSPAGITTLTTPIQNTALQVPTLMGSNILTTVPVMMGGGDRLPIKQLQHGSITCTNAARPSMEQSPVSAAVAGQGVVVKEGERRTTHNIIEKRYRSSINDKIMELRDLVMGNDTKMHKSGVLRKAIDYIKYLQQVNHKLRQENLSLKMANQKNKPVIVSEDMELKQEGVLMSPPASDSGSSSPHQFSPYCVDSEPGSPLLDHHQVKSEPDSPSTVGVMDRSRLLLCALTFFCLSLNPLPSLLGSEDPENPGLTVAHVPSRTLVWFPTHTQDFASWLRCLLPWVIVWVLSGVGALWGCVRVLYLWEPVTPLHSPKSVSFWRHRKQADLHLNRGDYTAAMASLETCLSVLTRALPSSGLDLVCSLSWNLIRYCLHRPVPFGWLVHQVGGKYEGEEAKMSAKDAALVYHQLSQLQLTGKLPQRSSLWALSLSLSAVNLSESAQGKMAPAQFAQIYVTAATALRTVLGHHLTFLSGYLIGCAESVANQSETKQIPDCLRWLFTPLGRQFFLSCDWSVKSDSIDEVFTSQRDPADPIAQLHQCFCRKLLERAVHTLIQPQSDSDAGGCKNNLGEFSSALEFLELLNSCTEDSPSPPTPFSTPPSHTTNSVGDPVSRWWALVLKAAVHWLQGDDVAVRSLLAEAERMPRTLLMLDHPLPKAVLLLCKVVQMSLSTLKGDGVVACLSHCDRASGYLRSSISVPLAQSGNWLNK</sequence>
<evidence type="ECO:0000256" key="13">
    <source>
        <dbReference type="ARBA" id="ARBA00023136"/>
    </source>
</evidence>
<evidence type="ECO:0000313" key="27">
    <source>
        <dbReference type="Proteomes" id="UP001352852"/>
    </source>
</evidence>
<dbReference type="PANTHER" id="PTHR46062">
    <property type="entry name" value="STEROL REGULATORY ELEMENT-BINDING PROTEIN"/>
    <property type="match status" value="1"/>
</dbReference>
<dbReference type="SUPFAM" id="SSF47459">
    <property type="entry name" value="HLH, helix-loop-helix DNA-binding domain"/>
    <property type="match status" value="1"/>
</dbReference>
<keyword evidence="17" id="KW-0753">Steroid metabolism</keyword>
<feature type="compositionally biased region" description="Low complexity" evidence="24">
    <location>
        <begin position="51"/>
        <end position="62"/>
    </location>
</feature>
<comment type="function">
    <text evidence="23">Precursor of the transcription factor form (Processed sterol regulatory element-binding protein 2), which is embedded in the endoplasmic reticulum membrane. Low sterol concentrations promote processing of this form, releasing the transcription factor form that translocates into the nucleus and activates transcription of genes involved in cholesterol biosynthesis.</text>
</comment>
<feature type="region of interest" description="Disordered" evidence="24">
    <location>
        <begin position="861"/>
        <end position="881"/>
    </location>
</feature>
<evidence type="ECO:0000256" key="23">
    <source>
        <dbReference type="ARBA" id="ARBA00045168"/>
    </source>
</evidence>
<evidence type="ECO:0000256" key="7">
    <source>
        <dbReference type="ARBA" id="ARBA00022824"/>
    </source>
</evidence>
<keyword evidence="11" id="KW-0443">Lipid metabolism</keyword>
<dbReference type="PROSITE" id="PS50888">
    <property type="entry name" value="BHLH"/>
    <property type="match status" value="1"/>
</dbReference>
<keyword evidence="27" id="KW-1185">Reference proteome</keyword>
<proteinExistence type="inferred from homology"/>
<comment type="caution">
    <text evidence="26">The sequence shown here is derived from an EMBL/GenBank/DDBJ whole genome shotgun (WGS) entry which is preliminary data.</text>
</comment>
<evidence type="ECO:0000256" key="9">
    <source>
        <dbReference type="ARBA" id="ARBA00023015"/>
    </source>
</evidence>
<keyword evidence="12" id="KW-0238">DNA-binding</keyword>
<dbReference type="Pfam" id="PF00010">
    <property type="entry name" value="HLH"/>
    <property type="match status" value="1"/>
</dbReference>
<protein>
    <recommendedName>
        <fullName evidence="21">Sterol regulatory element-binding protein 2</fullName>
    </recommendedName>
    <alternativeName>
        <fullName evidence="22">Sterol regulatory element-binding transcription factor 2</fullName>
    </alternativeName>
</protein>
<evidence type="ECO:0000256" key="5">
    <source>
        <dbReference type="ARBA" id="ARBA00022548"/>
    </source>
</evidence>
<evidence type="ECO:0000256" key="14">
    <source>
        <dbReference type="ARBA" id="ARBA00023159"/>
    </source>
</evidence>
<evidence type="ECO:0000256" key="24">
    <source>
        <dbReference type="SAM" id="MobiDB-lite"/>
    </source>
</evidence>
<keyword evidence="13" id="KW-0472">Membrane</keyword>
<comment type="similarity">
    <text evidence="20">Belongs to the SREBP family.</text>
</comment>
<feature type="domain" description="BHLH" evidence="25">
    <location>
        <begin position="359"/>
        <end position="409"/>
    </location>
</feature>
<dbReference type="PANTHER" id="PTHR46062:SF3">
    <property type="entry name" value="STEROL REGULATORY ELEMENT-BINDING PROTEIN 2"/>
    <property type="match status" value="1"/>
</dbReference>
<feature type="compositionally biased region" description="Polar residues" evidence="24">
    <location>
        <begin position="63"/>
        <end position="75"/>
    </location>
</feature>
<name>A0ABU7ELH5_9TELE</name>
<keyword evidence="16" id="KW-1207">Sterol metabolism</keyword>
<organism evidence="26 27">
    <name type="scientific">Characodon lateralis</name>
    <dbReference type="NCBI Taxonomy" id="208331"/>
    <lineage>
        <taxon>Eukaryota</taxon>
        <taxon>Metazoa</taxon>
        <taxon>Chordata</taxon>
        <taxon>Craniata</taxon>
        <taxon>Vertebrata</taxon>
        <taxon>Euteleostomi</taxon>
        <taxon>Actinopterygii</taxon>
        <taxon>Neopterygii</taxon>
        <taxon>Teleostei</taxon>
        <taxon>Neoteleostei</taxon>
        <taxon>Acanthomorphata</taxon>
        <taxon>Ovalentaria</taxon>
        <taxon>Atherinomorphae</taxon>
        <taxon>Cyprinodontiformes</taxon>
        <taxon>Goodeidae</taxon>
        <taxon>Characodon</taxon>
    </lineage>
</organism>
<evidence type="ECO:0000256" key="21">
    <source>
        <dbReference type="ARBA" id="ARBA00039750"/>
    </source>
</evidence>
<reference evidence="26 27" key="1">
    <citation type="submission" date="2021-06" db="EMBL/GenBank/DDBJ databases">
        <authorList>
            <person name="Palmer J.M."/>
        </authorList>
    </citation>
    <scope>NUCLEOTIDE SEQUENCE [LARGE SCALE GENOMIC DNA]</scope>
    <source>
        <strain evidence="26 27">CL_MEX2019</strain>
        <tissue evidence="26">Muscle</tissue>
    </source>
</reference>
<evidence type="ECO:0000256" key="11">
    <source>
        <dbReference type="ARBA" id="ARBA00023098"/>
    </source>
</evidence>
<evidence type="ECO:0000256" key="10">
    <source>
        <dbReference type="ARBA" id="ARBA00023034"/>
    </source>
</evidence>
<gene>
    <name evidence="26" type="primary">SREBF2</name>
    <name evidence="26" type="ORF">CHARACLAT_022867</name>
</gene>
<keyword evidence="15" id="KW-0804">Transcription</keyword>
<comment type="subcellular location">
    <subcellularLocation>
        <location evidence="3">Cytoplasmic vesicle</location>
        <location evidence="3">COPII-coated vesicle membrane</location>
        <topology evidence="3">Multi-pass membrane protein</topology>
    </subcellularLocation>
    <subcellularLocation>
        <location evidence="2">Endoplasmic reticulum membrane</location>
        <topology evidence="2">Multi-pass membrane protein</topology>
    </subcellularLocation>
    <subcellularLocation>
        <location evidence="4">Golgi apparatus membrane</location>
        <topology evidence="4">Multi-pass membrane protein</topology>
    </subcellularLocation>
    <subcellularLocation>
        <location evidence="1">Nucleus</location>
    </subcellularLocation>
</comment>
<dbReference type="InterPro" id="IPR011598">
    <property type="entry name" value="bHLH_dom"/>
</dbReference>
<evidence type="ECO:0000256" key="8">
    <source>
        <dbReference type="ARBA" id="ARBA00022989"/>
    </source>
</evidence>
<evidence type="ECO:0000256" key="6">
    <source>
        <dbReference type="ARBA" id="ARBA00022692"/>
    </source>
</evidence>
<keyword evidence="8" id="KW-1133">Transmembrane helix</keyword>
<keyword evidence="14" id="KW-0010">Activator</keyword>
<evidence type="ECO:0000256" key="18">
    <source>
        <dbReference type="ARBA" id="ARBA00023242"/>
    </source>
</evidence>
<keyword evidence="9" id="KW-0805">Transcription regulation</keyword>
<evidence type="ECO:0000313" key="26">
    <source>
        <dbReference type="EMBL" id="MED6288081.1"/>
    </source>
</evidence>
<keyword evidence="6" id="KW-0812">Transmembrane</keyword>
<evidence type="ECO:0000256" key="22">
    <source>
        <dbReference type="ARBA" id="ARBA00042214"/>
    </source>
</evidence>
<keyword evidence="7" id="KW-0256">Endoplasmic reticulum</keyword>
<dbReference type="EMBL" id="JAHUTJ010059748">
    <property type="protein sequence ID" value="MED6288081.1"/>
    <property type="molecule type" value="Genomic_DNA"/>
</dbReference>
<keyword evidence="19" id="KW-0968">Cytoplasmic vesicle</keyword>
<evidence type="ECO:0000256" key="12">
    <source>
        <dbReference type="ARBA" id="ARBA00023125"/>
    </source>
</evidence>
<dbReference type="SMART" id="SM00353">
    <property type="entry name" value="HLH"/>
    <property type="match status" value="1"/>
</dbReference>
<evidence type="ECO:0000256" key="20">
    <source>
        <dbReference type="ARBA" id="ARBA00038460"/>
    </source>
</evidence>
<feature type="region of interest" description="Disordered" evidence="24">
    <location>
        <begin position="37"/>
        <end position="110"/>
    </location>
</feature>
<evidence type="ECO:0000256" key="3">
    <source>
        <dbReference type="ARBA" id="ARBA00004557"/>
    </source>
</evidence>
<dbReference type="InterPro" id="IPR036638">
    <property type="entry name" value="HLH_DNA-bd_sf"/>
</dbReference>
<evidence type="ECO:0000259" key="25">
    <source>
        <dbReference type="PROSITE" id="PS50888"/>
    </source>
</evidence>
<evidence type="ECO:0000256" key="15">
    <source>
        <dbReference type="ARBA" id="ARBA00023163"/>
    </source>
</evidence>
<keyword evidence="18" id="KW-0539">Nucleus</keyword>
<evidence type="ECO:0000256" key="4">
    <source>
        <dbReference type="ARBA" id="ARBA00004653"/>
    </source>
</evidence>
<dbReference type="Gene3D" id="4.10.280.10">
    <property type="entry name" value="Helix-loop-helix DNA-binding domain"/>
    <property type="match status" value="1"/>
</dbReference>
<evidence type="ECO:0000256" key="19">
    <source>
        <dbReference type="ARBA" id="ARBA00023329"/>
    </source>
</evidence>
<evidence type="ECO:0000256" key="1">
    <source>
        <dbReference type="ARBA" id="ARBA00004123"/>
    </source>
</evidence>
<evidence type="ECO:0000256" key="16">
    <source>
        <dbReference type="ARBA" id="ARBA00023166"/>
    </source>
</evidence>
<dbReference type="Proteomes" id="UP001352852">
    <property type="component" value="Unassembled WGS sequence"/>
</dbReference>
<evidence type="ECO:0000256" key="2">
    <source>
        <dbReference type="ARBA" id="ARBA00004477"/>
    </source>
</evidence>
<accession>A0ABU7ELH5</accession>
<keyword evidence="5" id="KW-0153">Cholesterol metabolism</keyword>
<evidence type="ECO:0000256" key="17">
    <source>
        <dbReference type="ARBA" id="ARBA00023221"/>
    </source>
</evidence>
<keyword evidence="10" id="KW-0333">Golgi apparatus</keyword>
<feature type="non-terminal residue" evidence="26">
    <location>
        <position position="983"/>
    </location>
</feature>